<dbReference type="GO" id="GO:0005524">
    <property type="term" value="F:ATP binding"/>
    <property type="evidence" value="ECO:0007669"/>
    <property type="project" value="UniProtKB-KW"/>
</dbReference>
<dbReference type="InterPro" id="IPR043129">
    <property type="entry name" value="ATPase_NBD"/>
</dbReference>
<dbReference type="SUPFAM" id="SSF53067">
    <property type="entry name" value="Actin-like ATPase domain"/>
    <property type="match status" value="2"/>
</dbReference>
<keyword evidence="8" id="KW-0346">Stress response</keyword>
<keyword evidence="7 13" id="KW-0067">ATP-binding</keyword>
<evidence type="ECO:0000256" key="1">
    <source>
        <dbReference type="ARBA" id="ARBA00002290"/>
    </source>
</evidence>
<evidence type="ECO:0000256" key="3">
    <source>
        <dbReference type="ARBA" id="ARBA00014415"/>
    </source>
</evidence>
<evidence type="ECO:0000313" key="14">
    <source>
        <dbReference type="EMBL" id="EJO15724.1"/>
    </source>
</evidence>
<comment type="caution">
    <text evidence="14">The sequence shown here is derived from an EMBL/GenBank/DDBJ whole genome shotgun (WGS) entry which is preliminary data.</text>
</comment>
<dbReference type="PROSITE" id="PS00297">
    <property type="entry name" value="HSP70_1"/>
    <property type="match status" value="1"/>
</dbReference>
<dbReference type="PROSITE" id="PS01036">
    <property type="entry name" value="HSP70_3"/>
    <property type="match status" value="1"/>
</dbReference>
<evidence type="ECO:0000256" key="5">
    <source>
        <dbReference type="ARBA" id="ARBA00022553"/>
    </source>
</evidence>
<proteinExistence type="inferred from homology"/>
<accession>J7TNK2</accession>
<name>J7TNK2_STRSL</name>
<protein>
    <recommendedName>
        <fullName evidence="3">Chaperone protein DnaK</fullName>
    </recommendedName>
    <alternativeName>
        <fullName evidence="4">Chaperone protein dnaK</fullName>
    </alternativeName>
    <alternativeName>
        <fullName evidence="12">HSP70</fullName>
    </alternativeName>
    <alternativeName>
        <fullName evidence="11">Heat shock 70 kDa protein</fullName>
    </alternativeName>
    <alternativeName>
        <fullName evidence="10">Heat shock protein 70</fullName>
    </alternativeName>
</protein>
<evidence type="ECO:0000313" key="15">
    <source>
        <dbReference type="Proteomes" id="UP000006983"/>
    </source>
</evidence>
<evidence type="ECO:0000256" key="4">
    <source>
        <dbReference type="ARBA" id="ARBA00017249"/>
    </source>
</evidence>
<keyword evidence="5" id="KW-0597">Phosphoprotein</keyword>
<dbReference type="PATRIC" id="fig|1200793.3.peg.1709"/>
<dbReference type="CDD" id="cd24029">
    <property type="entry name" value="ASKHA_NBD_HSP70_DnaK_HscA_HscC"/>
    <property type="match status" value="1"/>
</dbReference>
<dbReference type="InterPro" id="IPR029047">
    <property type="entry name" value="HSP70_peptide-bd_sf"/>
</dbReference>
<dbReference type="SUPFAM" id="SSF100920">
    <property type="entry name" value="Heat shock protein 70kD (HSP70), peptide-binding domain"/>
    <property type="match status" value="1"/>
</dbReference>
<dbReference type="Gene3D" id="3.90.640.10">
    <property type="entry name" value="Actin, Chain A, domain 4"/>
    <property type="match status" value="1"/>
</dbReference>
<evidence type="ECO:0000256" key="6">
    <source>
        <dbReference type="ARBA" id="ARBA00022741"/>
    </source>
</evidence>
<dbReference type="EMBL" id="ALIF01000006">
    <property type="protein sequence ID" value="EJO15724.1"/>
    <property type="molecule type" value="Genomic_DNA"/>
</dbReference>
<dbReference type="AlphaFoldDB" id="J7TNK2"/>
<evidence type="ECO:0000256" key="11">
    <source>
        <dbReference type="ARBA" id="ARBA00030945"/>
    </source>
</evidence>
<dbReference type="PROSITE" id="PS00329">
    <property type="entry name" value="HSP70_2"/>
    <property type="match status" value="1"/>
</dbReference>
<evidence type="ECO:0000256" key="8">
    <source>
        <dbReference type="ARBA" id="ARBA00023016"/>
    </source>
</evidence>
<organism evidence="14 15">
    <name type="scientific">Streptococcus salivarius K12</name>
    <dbReference type="NCBI Taxonomy" id="1200793"/>
    <lineage>
        <taxon>Bacteria</taxon>
        <taxon>Bacillati</taxon>
        <taxon>Bacillota</taxon>
        <taxon>Bacilli</taxon>
        <taxon>Lactobacillales</taxon>
        <taxon>Streptococcaceae</taxon>
        <taxon>Streptococcus</taxon>
    </lineage>
</organism>
<dbReference type="GO" id="GO:0140662">
    <property type="term" value="F:ATP-dependent protein folding chaperone"/>
    <property type="evidence" value="ECO:0007669"/>
    <property type="project" value="InterPro"/>
</dbReference>
<keyword evidence="6 13" id="KW-0547">Nucleotide-binding</keyword>
<evidence type="ECO:0000256" key="12">
    <source>
        <dbReference type="ARBA" id="ARBA00033103"/>
    </source>
</evidence>
<evidence type="ECO:0000256" key="2">
    <source>
        <dbReference type="ARBA" id="ARBA00007381"/>
    </source>
</evidence>
<dbReference type="InterPro" id="IPR013126">
    <property type="entry name" value="Hsp_70_fam"/>
</dbReference>
<dbReference type="Proteomes" id="UP000006983">
    <property type="component" value="Unassembled WGS sequence"/>
</dbReference>
<dbReference type="PANTHER" id="PTHR19375">
    <property type="entry name" value="HEAT SHOCK PROTEIN 70KDA"/>
    <property type="match status" value="1"/>
</dbReference>
<sequence length="542" mass="59897">MRNEARREIVMRKKAIGIDLGTTNSVMAVVREDVPEIIPMGTNDDQVLRSAVYFSNISGQNHVSFGKEAIERGTEIGSTENFKFDFKRDIGRPIASDTPDHTRVNSIILSALVLNEFRKRAYVVGQEMGQADGIKDAVITVPAYFTSDQRAATKNAGRIAGFNVLRIINEPTAAAIAYAHTKSAQGNVLVFDLGGGTFDVTIMRVADHAYDILATDGNSRLGGIDFDKRLVGYIMQELEKQGVNMTNLSEKEKIQLQYKAEQIKTSLSVNDQALYEHYVNGQGYGVLITQAIFNEITLDLLKDTEIKVQSTLQASGLKWEEIDHILLVGGSTRMPMIRQMIRLMSGLEPKFDLNPDTIVAQGASILADLIVNNEVSFSEHQDGKTTETDRVVVKDVTSQGIGLLFKKNPNKNYSFVGDYYNSVVVPRNSVLPLAVTKDLFAVVDGQSKFKLRITEGNYENPFAVKILGQVEGQVPQPRQKGELLAQVTYAFDSEQIVTVTVSDPRSNTVVARFSVNAQVNQTQEVVKEDLSELQAIFAKFIS</sequence>
<comment type="similarity">
    <text evidence="2 13">Belongs to the heat shock protein 70 family.</text>
</comment>
<evidence type="ECO:0000256" key="10">
    <source>
        <dbReference type="ARBA" id="ARBA00030019"/>
    </source>
</evidence>
<keyword evidence="9" id="KW-0143">Chaperone</keyword>
<comment type="function">
    <text evidence="1">Acts as a chaperone.</text>
</comment>
<evidence type="ECO:0000256" key="13">
    <source>
        <dbReference type="RuleBase" id="RU003322"/>
    </source>
</evidence>
<evidence type="ECO:0000256" key="7">
    <source>
        <dbReference type="ARBA" id="ARBA00022840"/>
    </source>
</evidence>
<gene>
    <name evidence="14" type="ORF">RSSL_00634</name>
</gene>
<dbReference type="InterPro" id="IPR018181">
    <property type="entry name" value="Heat_shock_70_CS"/>
</dbReference>
<dbReference type="Pfam" id="PF00012">
    <property type="entry name" value="HSP70"/>
    <property type="match status" value="2"/>
</dbReference>
<dbReference type="Gene3D" id="3.30.420.40">
    <property type="match status" value="2"/>
</dbReference>
<evidence type="ECO:0000256" key="9">
    <source>
        <dbReference type="ARBA" id="ARBA00023186"/>
    </source>
</evidence>
<keyword evidence="15" id="KW-1185">Reference proteome</keyword>
<dbReference type="PRINTS" id="PR00301">
    <property type="entry name" value="HEATSHOCK70"/>
</dbReference>
<reference evidence="14 15" key="1">
    <citation type="journal article" date="2012" name="J. Bacteriol.">
        <title>Genome Sequence of the Lantibiotic Bacteriocin Producer Streptococcus salivarius Strain K12.</title>
        <authorList>
            <person name="Barretto C."/>
            <person name="Alvarez-Martin P."/>
            <person name="Foata F."/>
            <person name="Renault P."/>
            <person name="Berger B."/>
        </authorList>
    </citation>
    <scope>NUCLEOTIDE SEQUENCE [LARGE SCALE GENOMIC DNA]</scope>
    <source>
        <strain evidence="14 15">K12</strain>
    </source>
</reference>
<dbReference type="Gene3D" id="2.60.34.10">
    <property type="entry name" value="Substrate Binding Domain Of DNAk, Chain A, domain 1"/>
    <property type="match status" value="1"/>
</dbReference>